<dbReference type="EMBL" id="GBRH01173890">
    <property type="protein sequence ID" value="JAE24006.1"/>
    <property type="molecule type" value="Transcribed_RNA"/>
</dbReference>
<proteinExistence type="predicted"/>
<dbReference type="AlphaFoldDB" id="A0A0A9GN79"/>
<evidence type="ECO:0000313" key="1">
    <source>
        <dbReference type="EMBL" id="JAE24006.1"/>
    </source>
</evidence>
<sequence length="51" mass="5494">MNFWTAIPTLAFVDGFYSRAVCSPSVAWNGILLLCGSGRNVIPCLELYGLG</sequence>
<organism evidence="1">
    <name type="scientific">Arundo donax</name>
    <name type="common">Giant reed</name>
    <name type="synonym">Donax arundinaceus</name>
    <dbReference type="NCBI Taxonomy" id="35708"/>
    <lineage>
        <taxon>Eukaryota</taxon>
        <taxon>Viridiplantae</taxon>
        <taxon>Streptophyta</taxon>
        <taxon>Embryophyta</taxon>
        <taxon>Tracheophyta</taxon>
        <taxon>Spermatophyta</taxon>
        <taxon>Magnoliopsida</taxon>
        <taxon>Liliopsida</taxon>
        <taxon>Poales</taxon>
        <taxon>Poaceae</taxon>
        <taxon>PACMAD clade</taxon>
        <taxon>Arundinoideae</taxon>
        <taxon>Arundineae</taxon>
        <taxon>Arundo</taxon>
    </lineage>
</organism>
<reference evidence="1" key="1">
    <citation type="submission" date="2014-09" db="EMBL/GenBank/DDBJ databases">
        <authorList>
            <person name="Magalhaes I.L.F."/>
            <person name="Oliveira U."/>
            <person name="Santos F.R."/>
            <person name="Vidigal T.H.D.A."/>
            <person name="Brescovit A.D."/>
            <person name="Santos A.J."/>
        </authorList>
    </citation>
    <scope>NUCLEOTIDE SEQUENCE</scope>
    <source>
        <tissue evidence="1">Shoot tissue taken approximately 20 cm above the soil surface</tissue>
    </source>
</reference>
<accession>A0A0A9GN79</accession>
<name>A0A0A9GN79_ARUDO</name>
<protein>
    <submittedName>
        <fullName evidence="1">Uncharacterized protein</fullName>
    </submittedName>
</protein>
<reference evidence="1" key="2">
    <citation type="journal article" date="2015" name="Data Brief">
        <title>Shoot transcriptome of the giant reed, Arundo donax.</title>
        <authorList>
            <person name="Barrero R.A."/>
            <person name="Guerrero F.D."/>
            <person name="Moolhuijzen P."/>
            <person name="Goolsby J.A."/>
            <person name="Tidwell J."/>
            <person name="Bellgard S.E."/>
            <person name="Bellgard M.I."/>
        </authorList>
    </citation>
    <scope>NUCLEOTIDE SEQUENCE</scope>
    <source>
        <tissue evidence="1">Shoot tissue taken approximately 20 cm above the soil surface</tissue>
    </source>
</reference>